<sequence>MFRWIISLYISMLPVIIGASLNMAFCKSPLFKQLNRPLDGSRNFWDQEPIFGRNKTYKGFIGMMVITALCQGLWGALLAYLPLAESLNLYYRYQFNRLSYNLLLGGLLGFAYVLFELPNSFLKRRLQIPPGKHARSDWFWPFFVLDQIDSLIGIVFFSCLVTRISWPEALGIIGLGFFTHIFVNQCLYRFHLRANPY</sequence>
<proteinExistence type="predicted"/>
<dbReference type="InterPro" id="IPR032690">
    <property type="entry name" value="CarS"/>
</dbReference>
<dbReference type="STRING" id="89093.SAMN04488558_105109"/>
<reference evidence="2 3" key="1">
    <citation type="submission" date="2016-10" db="EMBL/GenBank/DDBJ databases">
        <authorList>
            <person name="de Groot N.N."/>
        </authorList>
    </citation>
    <scope>NUCLEOTIDE SEQUENCE [LARGE SCALE GENOMIC DNA]</scope>
    <source>
        <strain evidence="2 3">DSM 15695</strain>
    </source>
</reference>
<keyword evidence="3" id="KW-1185">Reference proteome</keyword>
<keyword evidence="1" id="KW-0472">Membrane</keyword>
<dbReference type="PANTHER" id="PTHR39650:SF1">
    <property type="entry name" value="CDP-ARCHAEOL SYNTHASE"/>
    <property type="match status" value="1"/>
</dbReference>
<protein>
    <submittedName>
        <fullName evidence="2">Putative integral membrane protein DUF46</fullName>
    </submittedName>
</protein>
<feature type="transmembrane region" description="Helical" evidence="1">
    <location>
        <begin position="60"/>
        <end position="83"/>
    </location>
</feature>
<dbReference type="OrthoDB" id="1429078at2"/>
<evidence type="ECO:0000313" key="2">
    <source>
        <dbReference type="EMBL" id="SEQ11612.1"/>
    </source>
</evidence>
<dbReference type="AlphaFoldDB" id="A0A1H9DDG8"/>
<evidence type="ECO:0000256" key="1">
    <source>
        <dbReference type="SAM" id="Phobius"/>
    </source>
</evidence>
<keyword evidence="1" id="KW-1133">Transmembrane helix</keyword>
<dbReference type="PANTHER" id="PTHR39650">
    <property type="entry name" value="CDP-ARCHAEOL SYNTHASE"/>
    <property type="match status" value="1"/>
</dbReference>
<feature type="transmembrane region" description="Helical" evidence="1">
    <location>
        <begin position="138"/>
        <end position="158"/>
    </location>
</feature>
<dbReference type="EMBL" id="FOEN01000005">
    <property type="protein sequence ID" value="SEQ11612.1"/>
    <property type="molecule type" value="Genomic_DNA"/>
</dbReference>
<dbReference type="Pfam" id="PF01864">
    <property type="entry name" value="CarS-like"/>
    <property type="match status" value="1"/>
</dbReference>
<organism evidence="2 3">
    <name type="scientific">Ignavigranum ruoffiae</name>
    <dbReference type="NCBI Taxonomy" id="89093"/>
    <lineage>
        <taxon>Bacteria</taxon>
        <taxon>Bacillati</taxon>
        <taxon>Bacillota</taxon>
        <taxon>Bacilli</taxon>
        <taxon>Lactobacillales</taxon>
        <taxon>Aerococcaceae</taxon>
        <taxon>Ignavigranum</taxon>
    </lineage>
</organism>
<feature type="transmembrane region" description="Helical" evidence="1">
    <location>
        <begin position="164"/>
        <end position="183"/>
    </location>
</feature>
<keyword evidence="1" id="KW-0812">Transmembrane</keyword>
<feature type="transmembrane region" description="Helical" evidence="1">
    <location>
        <begin position="98"/>
        <end position="117"/>
    </location>
</feature>
<name>A0A1H9DDG8_9LACT</name>
<feature type="transmembrane region" description="Helical" evidence="1">
    <location>
        <begin position="6"/>
        <end position="26"/>
    </location>
</feature>
<dbReference type="Proteomes" id="UP000198833">
    <property type="component" value="Unassembled WGS sequence"/>
</dbReference>
<dbReference type="RefSeq" id="WP_092571630.1">
    <property type="nucleotide sequence ID" value="NZ_CALUDV010000001.1"/>
</dbReference>
<evidence type="ECO:0000313" key="3">
    <source>
        <dbReference type="Proteomes" id="UP000198833"/>
    </source>
</evidence>
<gene>
    <name evidence="2" type="ORF">SAMN04488558_105109</name>
</gene>
<accession>A0A1H9DDG8</accession>